<dbReference type="eggNOG" id="KOG0821">
    <property type="taxonomic scope" value="Eukaryota"/>
</dbReference>
<keyword evidence="9" id="KW-1185">Reference proteome</keyword>
<dbReference type="AlphaFoldDB" id="L0B043"/>
<comment type="similarity">
    <text evidence="5 6">Belongs to the class I-like SAM-binding methyltransferase superfamily. rRNA adenine N(6)-methyltransferase family.</text>
</comment>
<dbReference type="PANTHER" id="PTHR11727:SF18">
    <property type="entry name" value="RRNA ADENINE N(6)-METHYLTRANSFERASE"/>
    <property type="match status" value="1"/>
</dbReference>
<evidence type="ECO:0000313" key="8">
    <source>
        <dbReference type="EMBL" id="AFZ80868.1"/>
    </source>
</evidence>
<dbReference type="OrthoDB" id="361875at2759"/>
<keyword evidence="4 5" id="KW-0694">RNA-binding</keyword>
<accession>L0B043</accession>
<keyword evidence="2 5" id="KW-0808">Transferase</keyword>
<reference evidence="8 9" key="1">
    <citation type="journal article" date="2012" name="BMC Genomics">
        <title>Comparative genomic analysis and phylogenetic position of Theileria equi.</title>
        <authorList>
            <person name="Kappmeyer L.S."/>
            <person name="Thiagarajan M."/>
            <person name="Herndon D.R."/>
            <person name="Ramsay J.D."/>
            <person name="Caler E."/>
            <person name="Djikeng A."/>
            <person name="Gillespie J.J."/>
            <person name="Lau A.O."/>
            <person name="Roalson E.H."/>
            <person name="Silva J.C."/>
            <person name="Silva M.G."/>
            <person name="Suarez C.E."/>
            <person name="Ueti M.W."/>
            <person name="Nene V.M."/>
            <person name="Mealey R.H."/>
            <person name="Knowles D.P."/>
            <person name="Brayton K.A."/>
        </authorList>
    </citation>
    <scope>NUCLEOTIDE SEQUENCE [LARGE SCALE GENOMIC DNA]</scope>
    <source>
        <strain evidence="8 9">WA</strain>
    </source>
</reference>
<evidence type="ECO:0000313" key="9">
    <source>
        <dbReference type="Proteomes" id="UP000031512"/>
    </source>
</evidence>
<dbReference type="GeneID" id="15804689"/>
<dbReference type="PANTHER" id="PTHR11727">
    <property type="entry name" value="DIMETHYLADENOSINE TRANSFERASE"/>
    <property type="match status" value="1"/>
</dbReference>
<evidence type="ECO:0000256" key="4">
    <source>
        <dbReference type="ARBA" id="ARBA00022884"/>
    </source>
</evidence>
<feature type="domain" description="Ribosomal RNA adenine methylase transferase N-terminal" evidence="7">
    <location>
        <begin position="9"/>
        <end position="129"/>
    </location>
</feature>
<evidence type="ECO:0000259" key="7">
    <source>
        <dbReference type="SMART" id="SM00650"/>
    </source>
</evidence>
<evidence type="ECO:0000256" key="5">
    <source>
        <dbReference type="PROSITE-ProRule" id="PRU01026"/>
    </source>
</evidence>
<name>L0B043_THEEQ</name>
<evidence type="ECO:0000256" key="3">
    <source>
        <dbReference type="ARBA" id="ARBA00022691"/>
    </source>
</evidence>
<dbReference type="InterPro" id="IPR001737">
    <property type="entry name" value="KsgA/Erm"/>
</dbReference>
<feature type="binding site" evidence="5">
    <location>
        <position position="44"/>
    </location>
    <ligand>
        <name>S-adenosyl-L-methionine</name>
        <dbReference type="ChEBI" id="CHEBI:59789"/>
    </ligand>
</feature>
<gene>
    <name evidence="8" type="ORF">BEWA_002750</name>
</gene>
<organism evidence="8 9">
    <name type="scientific">Theileria equi strain WA</name>
    <dbReference type="NCBI Taxonomy" id="1537102"/>
    <lineage>
        <taxon>Eukaryota</taxon>
        <taxon>Sar</taxon>
        <taxon>Alveolata</taxon>
        <taxon>Apicomplexa</taxon>
        <taxon>Aconoidasida</taxon>
        <taxon>Piroplasmida</taxon>
        <taxon>Theileriidae</taxon>
        <taxon>Theileria</taxon>
    </lineage>
</organism>
<dbReference type="Gene3D" id="3.40.50.150">
    <property type="entry name" value="Vaccinia Virus protein VP39"/>
    <property type="match status" value="1"/>
</dbReference>
<dbReference type="GO" id="GO:0000179">
    <property type="term" value="F:rRNA (adenine-N6,N6-)-dimethyltransferase activity"/>
    <property type="evidence" value="ECO:0007669"/>
    <property type="project" value="UniProtKB-UniRule"/>
</dbReference>
<dbReference type="EC" id="2.1.1.-" evidence="6"/>
<comment type="caution">
    <text evidence="5">Lacks conserved residue(s) required for the propagation of feature annotation.</text>
</comment>
<evidence type="ECO:0000256" key="6">
    <source>
        <dbReference type="RuleBase" id="RU362106"/>
    </source>
</evidence>
<dbReference type="VEuPathDB" id="PiroplasmaDB:BEWA_002750"/>
<sequence length="239" mass="27378">MDFPLKPHTLSTLSPTLIHNNTNIQVDYESMSKVKGEKLWIIGNLPFYITSQILFCLVDYKSSIDRAVVTAQLEVAKRIVANPGDTDYSILSVVLQLYATPKLLFTIPNYAFYPKPKVHSGVISLAFDPEKQPKCAPLILKRILKDSFGQRRKKLKTSLSQFLEQQEIESLPHPLPDMRPQQLSPNEFESLALWIEKNGNFTATPKSYKLSDNRRLRTRMGPEALEISPRIWRQEKHGE</sequence>
<keyword evidence="1 5" id="KW-0489">Methyltransferase</keyword>
<dbReference type="STRING" id="1537102.L0B043"/>
<dbReference type="Pfam" id="PF00398">
    <property type="entry name" value="RrnaAD"/>
    <property type="match status" value="1"/>
</dbReference>
<keyword evidence="6" id="KW-0698">rRNA processing</keyword>
<dbReference type="KEGG" id="beq:BEWA_002750"/>
<dbReference type="Gene3D" id="1.10.8.100">
    <property type="entry name" value="Ribosomal RNA adenine dimethylase-like, domain 2"/>
    <property type="match status" value="1"/>
</dbReference>
<protein>
    <recommendedName>
        <fullName evidence="6">rRNA adenine N(6)-methyltransferase</fullName>
        <ecNumber evidence="6">2.1.1.-</ecNumber>
    </recommendedName>
</protein>
<dbReference type="GO" id="GO:0003723">
    <property type="term" value="F:RNA binding"/>
    <property type="evidence" value="ECO:0007669"/>
    <property type="project" value="UniProtKB-UniRule"/>
</dbReference>
<dbReference type="InterPro" id="IPR029063">
    <property type="entry name" value="SAM-dependent_MTases_sf"/>
</dbReference>
<evidence type="ECO:0000256" key="1">
    <source>
        <dbReference type="ARBA" id="ARBA00022603"/>
    </source>
</evidence>
<dbReference type="Proteomes" id="UP000031512">
    <property type="component" value="Chromosome 3"/>
</dbReference>
<dbReference type="InterPro" id="IPR020598">
    <property type="entry name" value="rRNA_Ade_methylase_Trfase_N"/>
</dbReference>
<dbReference type="SMART" id="SM00650">
    <property type="entry name" value="rADc"/>
    <property type="match status" value="1"/>
</dbReference>
<evidence type="ECO:0000256" key="2">
    <source>
        <dbReference type="ARBA" id="ARBA00022679"/>
    </source>
</evidence>
<keyword evidence="3 5" id="KW-0949">S-adenosyl-L-methionine</keyword>
<dbReference type="RefSeq" id="XP_004830534.1">
    <property type="nucleotide sequence ID" value="XM_004830477.1"/>
</dbReference>
<dbReference type="InterPro" id="IPR023165">
    <property type="entry name" value="rRNA_Ade_diMease-like_C"/>
</dbReference>
<dbReference type="PROSITE" id="PS51689">
    <property type="entry name" value="SAM_RNA_A_N6_MT"/>
    <property type="match status" value="1"/>
</dbReference>
<feature type="binding site" evidence="5">
    <location>
        <position position="1"/>
    </location>
    <ligand>
        <name>S-adenosyl-L-methionine</name>
        <dbReference type="ChEBI" id="CHEBI:59789"/>
    </ligand>
</feature>
<dbReference type="EMBL" id="CP001670">
    <property type="protein sequence ID" value="AFZ80868.1"/>
    <property type="molecule type" value="Genomic_DNA"/>
</dbReference>
<proteinExistence type="inferred from homology"/>
<dbReference type="SUPFAM" id="SSF53335">
    <property type="entry name" value="S-adenosyl-L-methionine-dependent methyltransferases"/>
    <property type="match status" value="1"/>
</dbReference>